<evidence type="ECO:0000313" key="1">
    <source>
        <dbReference type="EMBL" id="KAH0600400.1"/>
    </source>
</evidence>
<accession>A0A9P8MKZ8</accession>
<dbReference type="EMBL" id="JACEFI010000002">
    <property type="protein sequence ID" value="KAH0600400.1"/>
    <property type="molecule type" value="Genomic_DNA"/>
</dbReference>
<evidence type="ECO:0008006" key="3">
    <source>
        <dbReference type="Google" id="ProtNLM"/>
    </source>
</evidence>
<protein>
    <recommendedName>
        <fullName evidence="3">F-box domain-containing protein</fullName>
    </recommendedName>
</protein>
<dbReference type="AlphaFoldDB" id="A0A9P8MKZ8"/>
<reference evidence="1 2" key="1">
    <citation type="submission" date="2020-07" db="EMBL/GenBank/DDBJ databases">
        <title>Metarhizium humberi genome.</title>
        <authorList>
            <person name="Lysoe E."/>
        </authorList>
    </citation>
    <scope>NUCLEOTIDE SEQUENCE [LARGE SCALE GENOMIC DNA]</scope>
    <source>
        <strain evidence="1 2">ESALQ1638</strain>
    </source>
</reference>
<gene>
    <name evidence="1" type="ORF">MHUMG1_01396</name>
</gene>
<dbReference type="Proteomes" id="UP000764110">
    <property type="component" value="Unassembled WGS sequence"/>
</dbReference>
<sequence length="370" mass="42596">MAGSNETNDKSTENPLHATTIPEFSYLFQLPPELRLVIYGHVFQSIRLSSGPSVFLGERSISARYSLALLRTCRLVRTEIGDTWLGQVLFNFTDTERMVVKLKELPLATLSKIRHVRVLGTILPFDLGDTYASYTIVQALKLVPGLQLDTLTVLSPEDLYCDYEVLDTLIEYGEGWKELRFICQQSTQLGYGYPDDLNRSTHCVSYPRKPQPAHWVSVMNSRDGIQSQPSVTMYRSTLPGEPCSVMHEATRVIVEQMPPKEKEIHVNVDWGHARGAVKKGKSNVREFMVVVKRGKGIDYQEKEHSPYLSVIGDIRKDFADKTWEQMKTDYIFWRRNDANTYDRIRPRRETYQHVNEYTWRQLTHELSAGL</sequence>
<organism evidence="1 2">
    <name type="scientific">Metarhizium humberi</name>
    <dbReference type="NCBI Taxonomy" id="2596975"/>
    <lineage>
        <taxon>Eukaryota</taxon>
        <taxon>Fungi</taxon>
        <taxon>Dikarya</taxon>
        <taxon>Ascomycota</taxon>
        <taxon>Pezizomycotina</taxon>
        <taxon>Sordariomycetes</taxon>
        <taxon>Hypocreomycetidae</taxon>
        <taxon>Hypocreales</taxon>
        <taxon>Clavicipitaceae</taxon>
        <taxon>Metarhizium</taxon>
    </lineage>
</organism>
<keyword evidence="2" id="KW-1185">Reference proteome</keyword>
<evidence type="ECO:0000313" key="2">
    <source>
        <dbReference type="Proteomes" id="UP000764110"/>
    </source>
</evidence>
<name>A0A9P8MKZ8_9HYPO</name>
<comment type="caution">
    <text evidence="1">The sequence shown here is derived from an EMBL/GenBank/DDBJ whole genome shotgun (WGS) entry which is preliminary data.</text>
</comment>
<proteinExistence type="predicted"/>